<reference evidence="2" key="1">
    <citation type="submission" date="2016-10" db="EMBL/GenBank/DDBJ databases">
        <authorList>
            <person name="Varghese N."/>
            <person name="Submissions S."/>
        </authorList>
    </citation>
    <scope>NUCLEOTIDE SEQUENCE [LARGE SCALE GENOMIC DNA]</scope>
    <source>
        <strain evidence="2">DSM 43163</strain>
    </source>
</reference>
<dbReference type="Proteomes" id="UP000236723">
    <property type="component" value="Unassembled WGS sequence"/>
</dbReference>
<dbReference type="OrthoDB" id="9901587at2"/>
<keyword evidence="2" id="KW-1185">Reference proteome</keyword>
<sequence length="116" mass="12664">MGQIQARLELDEYHLGKLTKRQRPGESLDAASSRLLADLLDDGPGADARAQVRGWAEEYAAALADSDDPAAAAWAEALAWFAKRTKGGSLSMLVHQEFVERFGVDPYAEDSKETSR</sequence>
<name>A0A1H6E8X7_9ACTN</name>
<proteinExistence type="predicted"/>
<protein>
    <submittedName>
        <fullName evidence="1">Uncharacterized protein</fullName>
    </submittedName>
</protein>
<dbReference type="RefSeq" id="WP_103944790.1">
    <property type="nucleotide sequence ID" value="NZ_FNVO01000044.1"/>
</dbReference>
<accession>A0A1H6E8X7</accession>
<evidence type="ECO:0000313" key="2">
    <source>
        <dbReference type="Proteomes" id="UP000236723"/>
    </source>
</evidence>
<dbReference type="EMBL" id="FNVO01000044">
    <property type="protein sequence ID" value="SEG94210.1"/>
    <property type="molecule type" value="Genomic_DNA"/>
</dbReference>
<organism evidence="1 2">
    <name type="scientific">Thermomonospora echinospora</name>
    <dbReference type="NCBI Taxonomy" id="1992"/>
    <lineage>
        <taxon>Bacteria</taxon>
        <taxon>Bacillati</taxon>
        <taxon>Actinomycetota</taxon>
        <taxon>Actinomycetes</taxon>
        <taxon>Streptosporangiales</taxon>
        <taxon>Thermomonosporaceae</taxon>
        <taxon>Thermomonospora</taxon>
    </lineage>
</organism>
<dbReference type="AlphaFoldDB" id="A0A1H6E8X7"/>
<evidence type="ECO:0000313" key="1">
    <source>
        <dbReference type="EMBL" id="SEG94210.1"/>
    </source>
</evidence>
<gene>
    <name evidence="1" type="ORF">SAMN04489712_1449</name>
</gene>